<protein>
    <submittedName>
        <fullName evidence="2">Uncharacterized protein</fullName>
    </submittedName>
</protein>
<comment type="caution">
    <text evidence="2">The sequence shown here is derived from an EMBL/GenBank/DDBJ whole genome shotgun (WGS) entry which is preliminary data.</text>
</comment>
<evidence type="ECO:0000313" key="2">
    <source>
        <dbReference type="EMBL" id="HEB13502.1"/>
    </source>
</evidence>
<proteinExistence type="predicted"/>
<feature type="compositionally biased region" description="Low complexity" evidence="1">
    <location>
        <begin position="13"/>
        <end position="28"/>
    </location>
</feature>
<evidence type="ECO:0000256" key="1">
    <source>
        <dbReference type="SAM" id="MobiDB-lite"/>
    </source>
</evidence>
<dbReference type="AlphaFoldDB" id="A0A7C1T7E0"/>
<accession>A0A7C1T7E0</accession>
<name>A0A7C1T7E0_UNCC3</name>
<feature type="region of interest" description="Disordered" evidence="1">
    <location>
        <begin position="1"/>
        <end position="28"/>
    </location>
</feature>
<gene>
    <name evidence="2" type="ORF">ENI13_00810</name>
</gene>
<dbReference type="Proteomes" id="UP000885695">
    <property type="component" value="Unassembled WGS sequence"/>
</dbReference>
<reference evidence="2" key="1">
    <citation type="journal article" date="2020" name="mSystems">
        <title>Genome- and Community-Level Interaction Insights into Carbon Utilization and Element Cycling Functions of Hydrothermarchaeota in Hydrothermal Sediment.</title>
        <authorList>
            <person name="Zhou Z."/>
            <person name="Liu Y."/>
            <person name="Xu W."/>
            <person name="Pan J."/>
            <person name="Luo Z.H."/>
            <person name="Li M."/>
        </authorList>
    </citation>
    <scope>NUCLEOTIDE SEQUENCE [LARGE SCALE GENOMIC DNA]</scope>
    <source>
        <strain evidence="2">HyVt-369</strain>
    </source>
</reference>
<sequence>MPKLPNNKEIGSLKGTLTPEKTLPTPTTDPLSIFSKILKRVTNESAKRSQISGLEGLEKVGVDPTKVSGGTLAGIIDFAKKGSVRGISDIYTSTLDLIKAQQTSAQKQLNTILTTGAIASFDDDQITALATMVGMDPSFLLGIKKAEEKNQEGEEKVVDKFTDSKGNRVLVMYNPATQKTRNVIAGKEQVDPFGAPSKADKAKASNWLIRQDPAEQQLIAWILSQEGATAEDVKLIQNDPDVLLIAKQKAKELAPDSIEALLESNKLFFAYVLDQAEFE</sequence>
<dbReference type="EMBL" id="DRHL01000042">
    <property type="protein sequence ID" value="HEB13502.1"/>
    <property type="molecule type" value="Genomic_DNA"/>
</dbReference>
<organism evidence="2">
    <name type="scientific">candidate division CPR3 bacterium</name>
    <dbReference type="NCBI Taxonomy" id="2268181"/>
    <lineage>
        <taxon>Bacteria</taxon>
        <taxon>Bacteria division CPR3</taxon>
    </lineage>
</organism>